<dbReference type="EMBL" id="AVOT02003837">
    <property type="protein sequence ID" value="MBW0474717.1"/>
    <property type="molecule type" value="Genomic_DNA"/>
</dbReference>
<comment type="caution">
    <text evidence="1">The sequence shown here is derived from an EMBL/GenBank/DDBJ whole genome shotgun (WGS) entry which is preliminary data.</text>
</comment>
<sequence length="152" mass="17994">MDWVTRLVPGGKENFNACLAVVYRYSKNFIFLPFHKEDTAMYTELIVIETKNSHQNFGLTFMICMEQNLHFLKPTTHKQMVWLKGQSKQLRKKSKYSVNMAWNTQTIRATPMTGLHSYQKFGWLTIPAYTPPQEDNPHWWKRDVIPYFLSIS</sequence>
<evidence type="ECO:0000313" key="1">
    <source>
        <dbReference type="EMBL" id="MBW0474717.1"/>
    </source>
</evidence>
<reference evidence="1" key="1">
    <citation type="submission" date="2021-03" db="EMBL/GenBank/DDBJ databases">
        <title>Draft genome sequence of rust myrtle Austropuccinia psidii MF-1, a brazilian biotype.</title>
        <authorList>
            <person name="Quecine M.C."/>
            <person name="Pachon D.M.R."/>
            <person name="Bonatelli M.L."/>
            <person name="Correr F.H."/>
            <person name="Franceschini L.M."/>
            <person name="Leite T.F."/>
            <person name="Margarido G.R.A."/>
            <person name="Almeida C.A."/>
            <person name="Ferrarezi J.A."/>
            <person name="Labate C.A."/>
        </authorList>
    </citation>
    <scope>NUCLEOTIDE SEQUENCE</scope>
    <source>
        <strain evidence="1">MF-1</strain>
    </source>
</reference>
<organism evidence="1 2">
    <name type="scientific">Austropuccinia psidii MF-1</name>
    <dbReference type="NCBI Taxonomy" id="1389203"/>
    <lineage>
        <taxon>Eukaryota</taxon>
        <taxon>Fungi</taxon>
        <taxon>Dikarya</taxon>
        <taxon>Basidiomycota</taxon>
        <taxon>Pucciniomycotina</taxon>
        <taxon>Pucciniomycetes</taxon>
        <taxon>Pucciniales</taxon>
        <taxon>Sphaerophragmiaceae</taxon>
        <taxon>Austropuccinia</taxon>
    </lineage>
</organism>
<gene>
    <name evidence="1" type="ORF">O181_014432</name>
</gene>
<keyword evidence="2" id="KW-1185">Reference proteome</keyword>
<accession>A0A9Q3GPU5</accession>
<name>A0A9Q3GPU5_9BASI</name>
<proteinExistence type="predicted"/>
<evidence type="ECO:0000313" key="2">
    <source>
        <dbReference type="Proteomes" id="UP000765509"/>
    </source>
</evidence>
<dbReference type="Proteomes" id="UP000765509">
    <property type="component" value="Unassembled WGS sequence"/>
</dbReference>
<dbReference type="OrthoDB" id="5592268at2759"/>
<protein>
    <submittedName>
        <fullName evidence="1">Uncharacterized protein</fullName>
    </submittedName>
</protein>
<dbReference type="AlphaFoldDB" id="A0A9Q3GPU5"/>